<proteinExistence type="predicted"/>
<reference evidence="2 3" key="1">
    <citation type="submission" date="2019-10" db="EMBL/GenBank/DDBJ databases">
        <title>Nocardioides novel species isolated from the excrement of Marmot.</title>
        <authorList>
            <person name="Zhang G."/>
        </authorList>
    </citation>
    <scope>NUCLEOTIDE SEQUENCE [LARGE SCALE GENOMIC DNA]</scope>
    <source>
        <strain evidence="3">zg-579</strain>
    </source>
</reference>
<name>A0A6I3J013_9ACTN</name>
<feature type="region of interest" description="Disordered" evidence="1">
    <location>
        <begin position="111"/>
        <end position="131"/>
    </location>
</feature>
<dbReference type="EMBL" id="WLCI01000005">
    <property type="protein sequence ID" value="MTB94351.1"/>
    <property type="molecule type" value="Genomic_DNA"/>
</dbReference>
<evidence type="ECO:0000313" key="3">
    <source>
        <dbReference type="Proteomes" id="UP000433406"/>
    </source>
</evidence>
<accession>A0A6I3J013</accession>
<dbReference type="RefSeq" id="WP_154614179.1">
    <property type="nucleotide sequence ID" value="NZ_CP053660.1"/>
</dbReference>
<evidence type="ECO:0000313" key="2">
    <source>
        <dbReference type="EMBL" id="MTB94351.1"/>
    </source>
</evidence>
<dbReference type="Proteomes" id="UP000433406">
    <property type="component" value="Unassembled WGS sequence"/>
</dbReference>
<gene>
    <name evidence="2" type="ORF">GGQ22_04575</name>
</gene>
<sequence>MGSWGVGIHSNDDASDLRDDFRDLIAGGLSAEDATHRLQNEYGVGDRGVDDNDFWLGLAAAQHSSGHINPTVLERAIAIIDSSDELARWAPEMRKRRQVALLKLRQRLEKVPPPPRRIRPRTKADTSLEEGQHVAVNVAERRVLLRVTGVTEDKGGRYPRVTLVSWDGTDRQLRRAHRLPAVLDPTPRRDDEAWGFLLIGDPGDPEDITVLPQRIDRRTPMRRWQSQHVTKWSDLGSTLGLAE</sequence>
<organism evidence="2 3">
    <name type="scientific">Nocardioides marmotae</name>
    <dbReference type="NCBI Taxonomy" id="2663857"/>
    <lineage>
        <taxon>Bacteria</taxon>
        <taxon>Bacillati</taxon>
        <taxon>Actinomycetota</taxon>
        <taxon>Actinomycetes</taxon>
        <taxon>Propionibacteriales</taxon>
        <taxon>Nocardioidaceae</taxon>
        <taxon>Nocardioides</taxon>
    </lineage>
</organism>
<evidence type="ECO:0008006" key="4">
    <source>
        <dbReference type="Google" id="ProtNLM"/>
    </source>
</evidence>
<evidence type="ECO:0000256" key="1">
    <source>
        <dbReference type="SAM" id="MobiDB-lite"/>
    </source>
</evidence>
<feature type="compositionally biased region" description="Basic and acidic residues" evidence="1">
    <location>
        <begin position="122"/>
        <end position="131"/>
    </location>
</feature>
<dbReference type="AlphaFoldDB" id="A0A6I3J013"/>
<protein>
    <recommendedName>
        <fullName evidence="4">DUF4259 domain-containing protein</fullName>
    </recommendedName>
</protein>
<comment type="caution">
    <text evidence="2">The sequence shown here is derived from an EMBL/GenBank/DDBJ whole genome shotgun (WGS) entry which is preliminary data.</text>
</comment>
<keyword evidence="3" id="KW-1185">Reference proteome</keyword>